<keyword evidence="3" id="KW-1185">Reference proteome</keyword>
<keyword evidence="1" id="KW-0732">Signal</keyword>
<proteinExistence type="predicted"/>
<feature type="signal peptide" evidence="1">
    <location>
        <begin position="1"/>
        <end position="26"/>
    </location>
</feature>
<dbReference type="STRING" id="35752.SAMN05421541_10254"/>
<reference evidence="2 3" key="1">
    <citation type="submission" date="2016-10" db="EMBL/GenBank/DDBJ databases">
        <authorList>
            <person name="de Groot N.N."/>
        </authorList>
    </citation>
    <scope>NUCLEOTIDE SEQUENCE [LARGE SCALE GENOMIC DNA]</scope>
    <source>
        <strain evidence="2 3">DSM 43019</strain>
    </source>
</reference>
<gene>
    <name evidence="2" type="ORF">SAMN05421541_10254</name>
</gene>
<evidence type="ECO:0000256" key="1">
    <source>
        <dbReference type="SAM" id="SignalP"/>
    </source>
</evidence>
<dbReference type="AlphaFoldDB" id="A0A1I2B0W2"/>
<feature type="chain" id="PRO_5011498378" evidence="1">
    <location>
        <begin position="27"/>
        <end position="48"/>
    </location>
</feature>
<dbReference type="Proteomes" id="UP000199645">
    <property type="component" value="Unassembled WGS sequence"/>
</dbReference>
<sequence length="48" mass="4850">MRGLIRVFLAGLVVSGAVMTATPADAEPVRAGRTPSAPIAWGDLTKGA</sequence>
<evidence type="ECO:0000313" key="3">
    <source>
        <dbReference type="Proteomes" id="UP000199645"/>
    </source>
</evidence>
<protein>
    <submittedName>
        <fullName evidence="2">Uncharacterized protein</fullName>
    </submittedName>
</protein>
<name>A0A1I2B0W2_9ACTN</name>
<accession>A0A1I2B0W2</accession>
<dbReference type="EMBL" id="FONV01000002">
    <property type="protein sequence ID" value="SFE49831.1"/>
    <property type="molecule type" value="Genomic_DNA"/>
</dbReference>
<evidence type="ECO:0000313" key="2">
    <source>
        <dbReference type="EMBL" id="SFE49831.1"/>
    </source>
</evidence>
<organism evidence="2 3">
    <name type="scientific">Actinoplanes philippinensis</name>
    <dbReference type="NCBI Taxonomy" id="35752"/>
    <lineage>
        <taxon>Bacteria</taxon>
        <taxon>Bacillati</taxon>
        <taxon>Actinomycetota</taxon>
        <taxon>Actinomycetes</taxon>
        <taxon>Micromonosporales</taxon>
        <taxon>Micromonosporaceae</taxon>
        <taxon>Actinoplanes</taxon>
    </lineage>
</organism>